<accession>A0A1X6YRL6</accession>
<dbReference type="AlphaFoldDB" id="A0A1X6YRL6"/>
<dbReference type="OrthoDB" id="4169204at2"/>
<protein>
    <submittedName>
        <fullName evidence="1">Uncharacterized protein</fullName>
    </submittedName>
</protein>
<keyword evidence="2" id="KW-1185">Reference proteome</keyword>
<reference evidence="1 2" key="1">
    <citation type="submission" date="2017-03" db="EMBL/GenBank/DDBJ databases">
        <authorList>
            <person name="Afonso C.L."/>
            <person name="Miller P.J."/>
            <person name="Scott M.A."/>
            <person name="Spackman E."/>
            <person name="Goraichik I."/>
            <person name="Dimitrov K.M."/>
            <person name="Suarez D.L."/>
            <person name="Swayne D.E."/>
        </authorList>
    </citation>
    <scope>NUCLEOTIDE SEQUENCE [LARGE SCALE GENOMIC DNA]</scope>
    <source>
        <strain evidence="1 2">CECT 8625</strain>
    </source>
</reference>
<name>A0A1X6YRL6_9RHOB</name>
<dbReference type="Proteomes" id="UP000193570">
    <property type="component" value="Unassembled WGS sequence"/>
</dbReference>
<evidence type="ECO:0000313" key="1">
    <source>
        <dbReference type="EMBL" id="SLN29259.1"/>
    </source>
</evidence>
<evidence type="ECO:0000313" key="2">
    <source>
        <dbReference type="Proteomes" id="UP000193570"/>
    </source>
</evidence>
<dbReference type="RefSeq" id="WP_085791009.1">
    <property type="nucleotide sequence ID" value="NZ_FWFK01000002.1"/>
</dbReference>
<organism evidence="1 2">
    <name type="scientific">Roseivivax jejudonensis</name>
    <dbReference type="NCBI Taxonomy" id="1529041"/>
    <lineage>
        <taxon>Bacteria</taxon>
        <taxon>Pseudomonadati</taxon>
        <taxon>Pseudomonadota</taxon>
        <taxon>Alphaproteobacteria</taxon>
        <taxon>Rhodobacterales</taxon>
        <taxon>Roseobacteraceae</taxon>
        <taxon>Roseivivax</taxon>
    </lineage>
</organism>
<sequence>MPLLSRIFEVTVHCRARFLHRDVLDMVKPDFCVTQNLERYFWSTRSDLNALPFFLIPHLRDREPAYSQKALEIIGATFSHGSLRHDAMLRMLRRGRFPGAHLRRIQP</sequence>
<gene>
    <name evidence="1" type="ORF">ROJ8625_01257</name>
</gene>
<dbReference type="EMBL" id="FWFK01000002">
    <property type="protein sequence ID" value="SLN29259.1"/>
    <property type="molecule type" value="Genomic_DNA"/>
</dbReference>
<proteinExistence type="predicted"/>